<dbReference type="InterPro" id="IPR032675">
    <property type="entry name" value="LRR_dom_sf"/>
</dbReference>
<keyword evidence="2" id="KW-1185">Reference proteome</keyword>
<protein>
    <recommendedName>
        <fullName evidence="3">F-box domain-containing protein</fullName>
    </recommendedName>
</protein>
<evidence type="ECO:0008006" key="3">
    <source>
        <dbReference type="Google" id="ProtNLM"/>
    </source>
</evidence>
<name>A0A2G8SFX8_9APHY</name>
<comment type="caution">
    <text evidence="1">The sequence shown here is derived from an EMBL/GenBank/DDBJ whole genome shotgun (WGS) entry which is preliminary data.</text>
</comment>
<dbReference type="Gene3D" id="3.80.10.10">
    <property type="entry name" value="Ribonuclease Inhibitor"/>
    <property type="match status" value="1"/>
</dbReference>
<dbReference type="OrthoDB" id="3178870at2759"/>
<dbReference type="Proteomes" id="UP000230002">
    <property type="component" value="Unassembled WGS sequence"/>
</dbReference>
<evidence type="ECO:0000313" key="1">
    <source>
        <dbReference type="EMBL" id="PIL32607.1"/>
    </source>
</evidence>
<accession>A0A2G8SFX8</accession>
<gene>
    <name evidence="1" type="ORF">GSI_05310</name>
</gene>
<organism evidence="1 2">
    <name type="scientific">Ganoderma sinense ZZ0214-1</name>
    <dbReference type="NCBI Taxonomy" id="1077348"/>
    <lineage>
        <taxon>Eukaryota</taxon>
        <taxon>Fungi</taxon>
        <taxon>Dikarya</taxon>
        <taxon>Basidiomycota</taxon>
        <taxon>Agaricomycotina</taxon>
        <taxon>Agaricomycetes</taxon>
        <taxon>Polyporales</taxon>
        <taxon>Polyporaceae</taxon>
        <taxon>Ganoderma</taxon>
    </lineage>
</organism>
<proteinExistence type="predicted"/>
<reference evidence="1 2" key="1">
    <citation type="journal article" date="2015" name="Sci. Rep.">
        <title>Chromosome-level genome map provides insights into diverse defense mechanisms in the medicinal fungus Ganoderma sinense.</title>
        <authorList>
            <person name="Zhu Y."/>
            <person name="Xu J."/>
            <person name="Sun C."/>
            <person name="Zhou S."/>
            <person name="Xu H."/>
            <person name="Nelson D.R."/>
            <person name="Qian J."/>
            <person name="Song J."/>
            <person name="Luo H."/>
            <person name="Xiang L."/>
            <person name="Li Y."/>
            <person name="Xu Z."/>
            <person name="Ji A."/>
            <person name="Wang L."/>
            <person name="Lu S."/>
            <person name="Hayward A."/>
            <person name="Sun W."/>
            <person name="Li X."/>
            <person name="Schwartz D.C."/>
            <person name="Wang Y."/>
            <person name="Chen S."/>
        </authorList>
    </citation>
    <scope>NUCLEOTIDE SEQUENCE [LARGE SCALE GENOMIC DNA]</scope>
    <source>
        <strain evidence="1 2">ZZ0214-1</strain>
    </source>
</reference>
<sequence length="339" mass="37801">MDQAYFCLLSRALPVEILDCIFQELEPQHLPPLLRANRDFHVIGTRILYRIIPEMPVHRCIPCLKALCGSPTNAALVRKLSIDWSHHRVISNLFRLLRDALKHLTSIRHLSIELSPHDNNYGLAWVLAGLRAQLKTLGTSILCDAQLAEVLEAQPALVELGLRGFQTKQGFTLSGGAMPLLRSLRTVHAGPNVISEVVRGRPIEGVSLSMFLDDGCQPLDSLRLSTRPIKRLTIMSLDYTLAPTVLLPEIAKRLPELEALHVVVLMALFDNRTLQDSGPCLSKFSDLRYLTFMAAGSASIEDEGEIARTWSKACPTLRTIILPKGKVWFERDGKWTCCG</sequence>
<dbReference type="SUPFAM" id="SSF52047">
    <property type="entry name" value="RNI-like"/>
    <property type="match status" value="1"/>
</dbReference>
<dbReference type="AlphaFoldDB" id="A0A2G8SFX8"/>
<dbReference type="EMBL" id="AYKW01000010">
    <property type="protein sequence ID" value="PIL32607.1"/>
    <property type="molecule type" value="Genomic_DNA"/>
</dbReference>
<evidence type="ECO:0000313" key="2">
    <source>
        <dbReference type="Proteomes" id="UP000230002"/>
    </source>
</evidence>